<dbReference type="RefSeq" id="XP_022326351.1">
    <property type="nucleotide sequence ID" value="XM_022470643.1"/>
</dbReference>
<keyword evidence="1" id="KW-0175">Coiled coil</keyword>
<feature type="compositionally biased region" description="Polar residues" evidence="2">
    <location>
        <begin position="243"/>
        <end position="259"/>
    </location>
</feature>
<keyword evidence="3" id="KW-1185">Reference proteome</keyword>
<dbReference type="KEGG" id="cvn:111126188"/>
<accession>A0A8B8DHA7</accession>
<evidence type="ECO:0000256" key="1">
    <source>
        <dbReference type="SAM" id="Coils"/>
    </source>
</evidence>
<protein>
    <submittedName>
        <fullName evidence="4">Dynactin subunit 1-like isoform X1</fullName>
    </submittedName>
</protein>
<evidence type="ECO:0000313" key="4">
    <source>
        <dbReference type="RefSeq" id="XP_022326351.1"/>
    </source>
</evidence>
<reference evidence="4" key="1">
    <citation type="submission" date="2025-08" db="UniProtKB">
        <authorList>
            <consortium name="RefSeq"/>
        </authorList>
    </citation>
    <scope>IDENTIFICATION</scope>
    <source>
        <tissue evidence="4">Whole sample</tissue>
    </source>
</reference>
<dbReference type="GeneID" id="111126188"/>
<gene>
    <name evidence="4" type="primary">LOC111126188</name>
</gene>
<feature type="region of interest" description="Disordered" evidence="2">
    <location>
        <begin position="60"/>
        <end position="125"/>
    </location>
</feature>
<dbReference type="AlphaFoldDB" id="A0A8B8DHA7"/>
<name>A0A8B8DHA7_CRAVI</name>
<feature type="region of interest" description="Disordered" evidence="2">
    <location>
        <begin position="240"/>
        <end position="259"/>
    </location>
</feature>
<feature type="compositionally biased region" description="Basic and acidic residues" evidence="2">
    <location>
        <begin position="87"/>
        <end position="114"/>
    </location>
</feature>
<sequence length="259" mass="29756">MASLKKLDLTNDSKRNEVLLKDRVKELEEEIVGLKKRLDDLRKAKNTTVLKREREILEVGTPFGRRDSKQTTAAPPPPAPTKVPADFQKKLDDLKAQLEAAEKRHASQMKEAEGKLSNLQGNSSKEMEDLRKQFAKDMEALKKAMEQDLECGHQPFIDALQQQCVELQADNTALLMENSDLKDRVNSLVTELSIKEATWCENEEKLKIELNKQWGEKYKEWMEKTENKIRELQEANTMLRGYFNSQKPKGSDPTGQDRN</sequence>
<proteinExistence type="predicted"/>
<feature type="coiled-coil region" evidence="1">
    <location>
        <begin position="10"/>
        <end position="44"/>
    </location>
</feature>
<evidence type="ECO:0000313" key="3">
    <source>
        <dbReference type="Proteomes" id="UP000694844"/>
    </source>
</evidence>
<dbReference type="Proteomes" id="UP000694844">
    <property type="component" value="Chromosome 3"/>
</dbReference>
<evidence type="ECO:0000256" key="2">
    <source>
        <dbReference type="SAM" id="MobiDB-lite"/>
    </source>
</evidence>
<dbReference type="OrthoDB" id="10065091at2759"/>
<organism evidence="3 4">
    <name type="scientific">Crassostrea virginica</name>
    <name type="common">Eastern oyster</name>
    <dbReference type="NCBI Taxonomy" id="6565"/>
    <lineage>
        <taxon>Eukaryota</taxon>
        <taxon>Metazoa</taxon>
        <taxon>Spiralia</taxon>
        <taxon>Lophotrochozoa</taxon>
        <taxon>Mollusca</taxon>
        <taxon>Bivalvia</taxon>
        <taxon>Autobranchia</taxon>
        <taxon>Pteriomorphia</taxon>
        <taxon>Ostreida</taxon>
        <taxon>Ostreoidea</taxon>
        <taxon>Ostreidae</taxon>
        <taxon>Crassostrea</taxon>
    </lineage>
</organism>